<dbReference type="NCBIfam" id="TIGR00125">
    <property type="entry name" value="cyt_tran_rel"/>
    <property type="match status" value="1"/>
</dbReference>
<dbReference type="GO" id="GO:0009231">
    <property type="term" value="P:riboflavin biosynthetic process"/>
    <property type="evidence" value="ECO:0007669"/>
    <property type="project" value="InterPro"/>
</dbReference>
<evidence type="ECO:0000256" key="1">
    <source>
        <dbReference type="ARBA" id="ARBA00002121"/>
    </source>
</evidence>
<dbReference type="SUPFAM" id="SSF82114">
    <property type="entry name" value="Riboflavin kinase-like"/>
    <property type="match status" value="1"/>
</dbReference>
<dbReference type="GO" id="GO:0006747">
    <property type="term" value="P:FAD biosynthetic process"/>
    <property type="evidence" value="ECO:0007669"/>
    <property type="project" value="UniProtKB-UniRule"/>
</dbReference>
<evidence type="ECO:0000256" key="8">
    <source>
        <dbReference type="ARBA" id="ARBA00022741"/>
    </source>
</evidence>
<reference evidence="18 19" key="1">
    <citation type="submission" date="2019-08" db="EMBL/GenBank/DDBJ databases">
        <title>Deep-cultivation of Planctomycetes and their phenomic and genomic characterization uncovers novel biology.</title>
        <authorList>
            <person name="Wiegand S."/>
            <person name="Jogler M."/>
            <person name="Boedeker C."/>
            <person name="Pinto D."/>
            <person name="Vollmers J."/>
            <person name="Rivas-Marin E."/>
            <person name="Kohn T."/>
            <person name="Peeters S.H."/>
            <person name="Heuer A."/>
            <person name="Rast P."/>
            <person name="Oberbeckmann S."/>
            <person name="Bunk B."/>
            <person name="Jeske O."/>
            <person name="Meyerdierks A."/>
            <person name="Storesund J.E."/>
            <person name="Kallscheuer N."/>
            <person name="Luecker S."/>
            <person name="Lage O.M."/>
            <person name="Pohl T."/>
            <person name="Merkel B.J."/>
            <person name="Hornburger P."/>
            <person name="Mueller R.-W."/>
            <person name="Bruemmer F."/>
            <person name="Labrenz M."/>
            <person name="Spormann A.M."/>
            <person name="Op den Camp H."/>
            <person name="Overmann J."/>
            <person name="Amann R."/>
            <person name="Jetten M.S.M."/>
            <person name="Mascher T."/>
            <person name="Medema M.H."/>
            <person name="Devos D.P."/>
            <person name="Kaster A.-K."/>
            <person name="Ovreas L."/>
            <person name="Rohde M."/>
            <person name="Galperin M.Y."/>
            <person name="Jogler C."/>
        </authorList>
    </citation>
    <scope>NUCLEOTIDE SEQUENCE [LARGE SCALE GENOMIC DNA]</scope>
    <source>
        <strain evidence="18 19">OJF2</strain>
    </source>
</reference>
<evidence type="ECO:0000256" key="11">
    <source>
        <dbReference type="ARBA" id="ARBA00022840"/>
    </source>
</evidence>
<dbReference type="GO" id="GO:0005524">
    <property type="term" value="F:ATP binding"/>
    <property type="evidence" value="ECO:0007669"/>
    <property type="project" value="UniProtKB-UniRule"/>
</dbReference>
<dbReference type="NCBIfam" id="TIGR00083">
    <property type="entry name" value="ribF"/>
    <property type="match status" value="1"/>
</dbReference>
<keyword evidence="19" id="KW-1185">Reference proteome</keyword>
<dbReference type="Gene3D" id="3.40.50.620">
    <property type="entry name" value="HUPs"/>
    <property type="match status" value="1"/>
</dbReference>
<dbReference type="PANTHER" id="PTHR22749:SF6">
    <property type="entry name" value="RIBOFLAVIN KINASE"/>
    <property type="match status" value="1"/>
</dbReference>
<dbReference type="PANTHER" id="PTHR22749">
    <property type="entry name" value="RIBOFLAVIN KINASE/FMN ADENYLYLTRANSFERASE"/>
    <property type="match status" value="1"/>
</dbReference>
<dbReference type="Proteomes" id="UP000324233">
    <property type="component" value="Chromosome"/>
</dbReference>
<keyword evidence="5 15" id="KW-0288">FMN</keyword>
<dbReference type="GO" id="GO:0008531">
    <property type="term" value="F:riboflavin kinase activity"/>
    <property type="evidence" value="ECO:0007669"/>
    <property type="project" value="UniProtKB-UniRule"/>
</dbReference>
<evidence type="ECO:0000313" key="18">
    <source>
        <dbReference type="EMBL" id="QEH33564.1"/>
    </source>
</evidence>
<dbReference type="InterPro" id="IPR015864">
    <property type="entry name" value="FAD_synthase"/>
</dbReference>
<dbReference type="Pfam" id="PF06574">
    <property type="entry name" value="FAD_syn"/>
    <property type="match status" value="1"/>
</dbReference>
<evidence type="ECO:0000256" key="2">
    <source>
        <dbReference type="ARBA" id="ARBA00004726"/>
    </source>
</evidence>
<evidence type="ECO:0000256" key="4">
    <source>
        <dbReference type="ARBA" id="ARBA00022630"/>
    </source>
</evidence>
<comment type="pathway">
    <text evidence="3 15">Cofactor biosynthesis; FMN biosynthesis; FMN from riboflavin (ATP route): step 1/1.</text>
</comment>
<evidence type="ECO:0000256" key="9">
    <source>
        <dbReference type="ARBA" id="ARBA00022777"/>
    </source>
</evidence>
<keyword evidence="4 15" id="KW-0285">Flavoprotein</keyword>
<dbReference type="GO" id="GO:0009398">
    <property type="term" value="P:FMN biosynthetic process"/>
    <property type="evidence" value="ECO:0007669"/>
    <property type="project" value="UniProtKB-UniRule"/>
</dbReference>
<evidence type="ECO:0000256" key="5">
    <source>
        <dbReference type="ARBA" id="ARBA00022643"/>
    </source>
</evidence>
<dbReference type="UniPathway" id="UPA00276">
    <property type="reaction ID" value="UER00406"/>
</dbReference>
<dbReference type="InterPro" id="IPR004821">
    <property type="entry name" value="Cyt_trans-like"/>
</dbReference>
<comment type="pathway">
    <text evidence="2 15">Cofactor biosynthesis; FAD biosynthesis; FAD from FMN: step 1/1.</text>
</comment>
<dbReference type="PIRSF" id="PIRSF004491">
    <property type="entry name" value="FAD_Synth"/>
    <property type="match status" value="1"/>
</dbReference>
<keyword evidence="11 15" id="KW-0067">ATP-binding</keyword>
<evidence type="ECO:0000256" key="12">
    <source>
        <dbReference type="ARBA" id="ARBA00023268"/>
    </source>
</evidence>
<dbReference type="Gene3D" id="2.40.30.30">
    <property type="entry name" value="Riboflavin kinase-like"/>
    <property type="match status" value="1"/>
</dbReference>
<evidence type="ECO:0000259" key="17">
    <source>
        <dbReference type="SMART" id="SM00904"/>
    </source>
</evidence>
<dbReference type="EC" id="2.7.7.2" evidence="15"/>
<dbReference type="KEGG" id="agv:OJF2_20660"/>
<dbReference type="OrthoDB" id="9803667at2"/>
<keyword evidence="10 15" id="KW-0274">FAD</keyword>
<keyword evidence="12" id="KW-0511">Multifunctional enzyme</keyword>
<dbReference type="SUPFAM" id="SSF52374">
    <property type="entry name" value="Nucleotidylyl transferase"/>
    <property type="match status" value="1"/>
</dbReference>
<comment type="catalytic activity">
    <reaction evidence="13 15">
        <text>riboflavin + ATP = FMN + ADP + H(+)</text>
        <dbReference type="Rhea" id="RHEA:14357"/>
        <dbReference type="ChEBI" id="CHEBI:15378"/>
        <dbReference type="ChEBI" id="CHEBI:30616"/>
        <dbReference type="ChEBI" id="CHEBI:57986"/>
        <dbReference type="ChEBI" id="CHEBI:58210"/>
        <dbReference type="ChEBI" id="CHEBI:456216"/>
        <dbReference type="EC" id="2.7.1.26"/>
    </reaction>
</comment>
<evidence type="ECO:0000256" key="16">
    <source>
        <dbReference type="SAM" id="MobiDB-lite"/>
    </source>
</evidence>
<organism evidence="18 19">
    <name type="scientific">Aquisphaera giovannonii</name>
    <dbReference type="NCBI Taxonomy" id="406548"/>
    <lineage>
        <taxon>Bacteria</taxon>
        <taxon>Pseudomonadati</taxon>
        <taxon>Planctomycetota</taxon>
        <taxon>Planctomycetia</taxon>
        <taxon>Isosphaerales</taxon>
        <taxon>Isosphaeraceae</taxon>
        <taxon>Aquisphaera</taxon>
    </lineage>
</organism>
<keyword evidence="8 15" id="KW-0547">Nucleotide-binding</keyword>
<protein>
    <recommendedName>
        <fullName evidence="15">Riboflavin biosynthesis protein</fullName>
    </recommendedName>
    <domain>
        <recommendedName>
            <fullName evidence="15">Riboflavin kinase</fullName>
            <ecNumber evidence="15">2.7.1.26</ecNumber>
        </recommendedName>
        <alternativeName>
            <fullName evidence="15">Flavokinase</fullName>
        </alternativeName>
    </domain>
    <domain>
        <recommendedName>
            <fullName evidence="15">FMN adenylyltransferase</fullName>
            <ecNumber evidence="15">2.7.7.2</ecNumber>
        </recommendedName>
        <alternativeName>
            <fullName evidence="15">FAD pyrophosphorylase</fullName>
        </alternativeName>
        <alternativeName>
            <fullName evidence="15">FAD synthase</fullName>
        </alternativeName>
    </domain>
</protein>
<name>A0A5B9W038_9BACT</name>
<evidence type="ECO:0000313" key="19">
    <source>
        <dbReference type="Proteomes" id="UP000324233"/>
    </source>
</evidence>
<gene>
    <name evidence="18" type="primary">ribF</name>
    <name evidence="18" type="ORF">OJF2_20660</name>
</gene>
<evidence type="ECO:0000256" key="6">
    <source>
        <dbReference type="ARBA" id="ARBA00022679"/>
    </source>
</evidence>
<evidence type="ECO:0000256" key="3">
    <source>
        <dbReference type="ARBA" id="ARBA00005201"/>
    </source>
</evidence>
<dbReference type="EC" id="2.7.1.26" evidence="15"/>
<keyword evidence="6 15" id="KW-0808">Transferase</keyword>
<comment type="similarity">
    <text evidence="15">Belongs to the ribF family.</text>
</comment>
<dbReference type="GO" id="GO:0003919">
    <property type="term" value="F:FMN adenylyltransferase activity"/>
    <property type="evidence" value="ECO:0007669"/>
    <property type="project" value="UniProtKB-UniRule"/>
</dbReference>
<dbReference type="UniPathway" id="UPA00277">
    <property type="reaction ID" value="UER00407"/>
</dbReference>
<dbReference type="CDD" id="cd02064">
    <property type="entry name" value="FAD_synthetase_N"/>
    <property type="match status" value="1"/>
</dbReference>
<comment type="function">
    <text evidence="1">Catalyzes the phosphorylation of riboflavin to FMN followed by the adenylation of FMN to FAD.</text>
</comment>
<dbReference type="InterPro" id="IPR023465">
    <property type="entry name" value="Riboflavin_kinase_dom_sf"/>
</dbReference>
<evidence type="ECO:0000256" key="15">
    <source>
        <dbReference type="PIRNR" id="PIRNR004491"/>
    </source>
</evidence>
<accession>A0A5B9W038</accession>
<keyword evidence="9 15" id="KW-0418">Kinase</keyword>
<dbReference type="AlphaFoldDB" id="A0A5B9W038"/>
<dbReference type="InterPro" id="IPR014729">
    <property type="entry name" value="Rossmann-like_a/b/a_fold"/>
</dbReference>
<keyword evidence="7 15" id="KW-0548">Nucleotidyltransferase</keyword>
<sequence length="339" mass="37026">MTGSGNGPTRRTGAGGGDEGRSGHAFVITIENLHDFPAEARGAFVTVGNFDGVHRGHQRLIARLRARADEAGVPAIAITFDPHPASLLRPDQAPVPLVWPEREVRLLQEAGATHVAVFRTGSWLLDLSAREFYERVIRRQLDARGMVEGPNFAFGHDRQGSVDLLGRWCGEDGIVFEVAEPLRDGGELISSSRIRRELREGHVEEAARLLTRPHRIRGIVTHGAGRGRGLGIPTINLDEIDTLIPPDGVYAVRACVPGDARHGQGLVRAAACNIGPNPTFGEQARKVEAHLIDFEGDLYGRMVELDFLARLRPTRPFGGIEDLLEQIRADIERARTIAS</sequence>
<evidence type="ECO:0000256" key="13">
    <source>
        <dbReference type="ARBA" id="ARBA00047880"/>
    </source>
</evidence>
<evidence type="ECO:0000256" key="14">
    <source>
        <dbReference type="ARBA" id="ARBA00049494"/>
    </source>
</evidence>
<dbReference type="InterPro" id="IPR023468">
    <property type="entry name" value="Riboflavin_kinase"/>
</dbReference>
<proteinExistence type="inferred from homology"/>
<comment type="catalytic activity">
    <reaction evidence="14 15">
        <text>FMN + ATP + H(+) = FAD + diphosphate</text>
        <dbReference type="Rhea" id="RHEA:17237"/>
        <dbReference type="ChEBI" id="CHEBI:15378"/>
        <dbReference type="ChEBI" id="CHEBI:30616"/>
        <dbReference type="ChEBI" id="CHEBI:33019"/>
        <dbReference type="ChEBI" id="CHEBI:57692"/>
        <dbReference type="ChEBI" id="CHEBI:58210"/>
        <dbReference type="EC" id="2.7.7.2"/>
    </reaction>
</comment>
<dbReference type="EMBL" id="CP042997">
    <property type="protein sequence ID" value="QEH33564.1"/>
    <property type="molecule type" value="Genomic_DNA"/>
</dbReference>
<dbReference type="Pfam" id="PF01687">
    <property type="entry name" value="Flavokinase"/>
    <property type="match status" value="1"/>
</dbReference>
<feature type="region of interest" description="Disordered" evidence="16">
    <location>
        <begin position="1"/>
        <end position="21"/>
    </location>
</feature>
<dbReference type="InterPro" id="IPR002606">
    <property type="entry name" value="Riboflavin_kinase_bac"/>
</dbReference>
<dbReference type="InterPro" id="IPR015865">
    <property type="entry name" value="Riboflavin_kinase_bac/euk"/>
</dbReference>
<evidence type="ECO:0000256" key="10">
    <source>
        <dbReference type="ARBA" id="ARBA00022827"/>
    </source>
</evidence>
<evidence type="ECO:0000256" key="7">
    <source>
        <dbReference type="ARBA" id="ARBA00022695"/>
    </source>
</evidence>
<dbReference type="SMART" id="SM00904">
    <property type="entry name" value="Flavokinase"/>
    <property type="match status" value="1"/>
</dbReference>
<feature type="domain" description="Riboflavin kinase" evidence="17">
    <location>
        <begin position="209"/>
        <end position="339"/>
    </location>
</feature>